<protein>
    <recommendedName>
        <fullName evidence="3">Glutathione S-transferase</fullName>
    </recommendedName>
</protein>
<reference evidence="1 2" key="1">
    <citation type="submission" date="2020-10" db="EMBL/GenBank/DDBJ databases">
        <authorList>
            <person name="Castelo-Branco R."/>
            <person name="Eusebio N."/>
            <person name="Adriana R."/>
            <person name="Vieira A."/>
            <person name="Brugerolle De Fraissinette N."/>
            <person name="Rezende De Castro R."/>
            <person name="Schneider M.P."/>
            <person name="Vasconcelos V."/>
            <person name="Leao P.N."/>
        </authorList>
    </citation>
    <scope>NUCLEOTIDE SEQUENCE [LARGE SCALE GENOMIC DNA]</scope>
    <source>
        <strain evidence="1 2">LEGE 00031</strain>
    </source>
</reference>
<dbReference type="EMBL" id="JADEVV010000069">
    <property type="protein sequence ID" value="MBE9255549.1"/>
    <property type="molecule type" value="Genomic_DNA"/>
</dbReference>
<dbReference type="Proteomes" id="UP000658720">
    <property type="component" value="Unassembled WGS sequence"/>
</dbReference>
<evidence type="ECO:0000313" key="1">
    <source>
        <dbReference type="EMBL" id="MBE9255549.1"/>
    </source>
</evidence>
<evidence type="ECO:0008006" key="3">
    <source>
        <dbReference type="Google" id="ProtNLM"/>
    </source>
</evidence>
<name>A0ABR9VW35_9SYNC</name>
<sequence length="119" mass="13550">MMVAPGRCEQPGHQRQPRHWGPWLVLWTASLTILPLAPSLAQSPALPPPDDIPEEILRTEIILEGRSPLDGEPLTATEYTELMEALAENPNPPQLSPRIRHLVFLLRVRKFFRTFLPFL</sequence>
<keyword evidence="2" id="KW-1185">Reference proteome</keyword>
<proteinExistence type="predicted"/>
<organism evidence="1 2">
    <name type="scientific">Synechocystis salina LEGE 00031</name>
    <dbReference type="NCBI Taxonomy" id="1828736"/>
    <lineage>
        <taxon>Bacteria</taxon>
        <taxon>Bacillati</taxon>
        <taxon>Cyanobacteriota</taxon>
        <taxon>Cyanophyceae</taxon>
        <taxon>Synechococcales</taxon>
        <taxon>Merismopediaceae</taxon>
        <taxon>Synechocystis</taxon>
    </lineage>
</organism>
<comment type="caution">
    <text evidence="1">The sequence shown here is derived from an EMBL/GenBank/DDBJ whole genome shotgun (WGS) entry which is preliminary data.</text>
</comment>
<accession>A0ABR9VW35</accession>
<evidence type="ECO:0000313" key="2">
    <source>
        <dbReference type="Proteomes" id="UP000658720"/>
    </source>
</evidence>
<gene>
    <name evidence="1" type="ORF">IQ217_17245</name>
</gene>